<dbReference type="EMBL" id="ON148527">
    <property type="protein sequence ID" value="UQK57878.1"/>
    <property type="molecule type" value="Genomic_DNA"/>
</dbReference>
<evidence type="ECO:0000313" key="2">
    <source>
        <dbReference type="EMBL" id="UQK57878.1"/>
    </source>
</evidence>
<name>A0AAE9HPG4_9CAUD</name>
<keyword evidence="3" id="KW-1185">Reference proteome</keyword>
<evidence type="ECO:0000256" key="1">
    <source>
        <dbReference type="SAM" id="MobiDB-lite"/>
    </source>
</evidence>
<gene>
    <name evidence="2" type="ORF">Kp7_38</name>
</gene>
<accession>A0AAE9HPG4</accession>
<dbReference type="Proteomes" id="UP000830961">
    <property type="component" value="Segment"/>
</dbReference>
<feature type="compositionally biased region" description="Low complexity" evidence="1">
    <location>
        <begin position="10"/>
        <end position="30"/>
    </location>
</feature>
<proteinExistence type="predicted"/>
<reference evidence="2 3" key="1">
    <citation type="submission" date="2022-04" db="EMBL/GenBank/DDBJ databases">
        <title>Transcriptional inhibition prevents novel lytic bacteriophages with two receptor recognition modules infecting multidrug-resistant Klebsiella pneumoniae.</title>
        <authorList>
            <person name="Huang L."/>
            <person name="Huang X."/>
            <person name="Zhao T."/>
            <person name="Zhang J."/>
            <person name="Xiang Y."/>
        </authorList>
    </citation>
    <scope>NUCLEOTIDE SEQUENCE [LARGE SCALE GENOMIC DNA]</scope>
</reference>
<dbReference type="InterPro" id="IPR038996">
    <property type="entry name" value="Gp14"/>
</dbReference>
<organism evidence="2 3">
    <name type="scientific">Klebsiella phage Kp7</name>
    <dbReference type="NCBI Taxonomy" id="2936515"/>
    <lineage>
        <taxon>Viruses</taxon>
        <taxon>Duplodnaviria</taxon>
        <taxon>Heunggongvirae</taxon>
        <taxon>Uroviricota</taxon>
        <taxon>Caudoviricetes</taxon>
        <taxon>Autographivirales</taxon>
        <taxon>Autosignataviridae</taxon>
        <taxon>Molineuxvirinae</taxon>
        <taxon>Gansuvirus</taxon>
        <taxon>Gansuvirus Kp7</taxon>
    </lineage>
</organism>
<feature type="region of interest" description="Disordered" evidence="1">
    <location>
        <begin position="1"/>
        <end position="30"/>
    </location>
</feature>
<protein>
    <submittedName>
        <fullName evidence="2">Internal virion protein A</fullName>
    </submittedName>
</protein>
<dbReference type="Pfam" id="PF24072">
    <property type="entry name" value="T7_gp14"/>
    <property type="match status" value="1"/>
</dbReference>
<evidence type="ECO:0000313" key="3">
    <source>
        <dbReference type="Proteomes" id="UP000830961"/>
    </source>
</evidence>
<sequence length="230" mass="23103">MSIAGLTAMGSSSSGSSGSSSSGSSGASGVAGGAISALGGKGGLGGGLLAMGGSLLSSLTGFLGQGDQAEALRKQQNEQWKQQMINTREQYRQLGQAQTAANQEYGEQLIDNQVSLLQQRAQVELLAGASGTGGASISSMLSDLNGQAGRNQSTIVRNYENQQQSFVNQAKAIQTGGQMQMRSFEKPSAFASLVSGVGSAASAFVGGAKTASSLKGAWDSSRTYSSGVGG</sequence>